<keyword evidence="2" id="KW-1185">Reference proteome</keyword>
<dbReference type="RefSeq" id="XP_002910761.1">
    <property type="nucleotide sequence ID" value="XM_002910715.1"/>
</dbReference>
<comment type="caution">
    <text evidence="1">The sequence shown here is derived from an EMBL/GenBank/DDBJ whole genome shotgun (WGS) entry which is preliminary data.</text>
</comment>
<accession>D6RPG2</accession>
<dbReference type="EMBL" id="AACS02000008">
    <property type="protein sequence ID" value="EFI27267.1"/>
    <property type="molecule type" value="Genomic_DNA"/>
</dbReference>
<reference evidence="1 2" key="1">
    <citation type="journal article" date="2010" name="Proc. Natl. Acad. Sci. U.S.A.">
        <title>Insights into evolution of multicellular fungi from the assembled chromosomes of the mushroom Coprinopsis cinerea (Coprinus cinereus).</title>
        <authorList>
            <person name="Stajich J.E."/>
            <person name="Wilke S.K."/>
            <person name="Ahren D."/>
            <person name="Au C.H."/>
            <person name="Birren B.W."/>
            <person name="Borodovsky M."/>
            <person name="Burns C."/>
            <person name="Canback B."/>
            <person name="Casselton L.A."/>
            <person name="Cheng C.K."/>
            <person name="Deng J."/>
            <person name="Dietrich F.S."/>
            <person name="Fargo D.C."/>
            <person name="Farman M.L."/>
            <person name="Gathman A.C."/>
            <person name="Goldberg J."/>
            <person name="Guigo R."/>
            <person name="Hoegger P.J."/>
            <person name="Hooker J.B."/>
            <person name="Huggins A."/>
            <person name="James T.Y."/>
            <person name="Kamada T."/>
            <person name="Kilaru S."/>
            <person name="Kodira C."/>
            <person name="Kues U."/>
            <person name="Kupfer D."/>
            <person name="Kwan H.S."/>
            <person name="Lomsadze A."/>
            <person name="Li W."/>
            <person name="Lilly W.W."/>
            <person name="Ma L.J."/>
            <person name="Mackey A.J."/>
            <person name="Manning G."/>
            <person name="Martin F."/>
            <person name="Muraguchi H."/>
            <person name="Natvig D.O."/>
            <person name="Palmerini H."/>
            <person name="Ramesh M.A."/>
            <person name="Rehmeyer C.J."/>
            <person name="Roe B.A."/>
            <person name="Shenoy N."/>
            <person name="Stanke M."/>
            <person name="Ter-Hovhannisyan V."/>
            <person name="Tunlid A."/>
            <person name="Velagapudi R."/>
            <person name="Vision T.J."/>
            <person name="Zeng Q."/>
            <person name="Zolan M.E."/>
            <person name="Pukkila P.J."/>
        </authorList>
    </citation>
    <scope>NUCLEOTIDE SEQUENCE [LARGE SCALE GENOMIC DNA]</scope>
    <source>
        <strain evidence="2">Okayama-7 / 130 / ATCC MYA-4618 / FGSC 9003</strain>
    </source>
</reference>
<name>D6RPG2_COPC7</name>
<protein>
    <submittedName>
        <fullName evidence="1">Uncharacterized protein</fullName>
    </submittedName>
</protein>
<proteinExistence type="predicted"/>
<dbReference type="InParanoid" id="D6RPG2"/>
<dbReference type="GeneID" id="9378283"/>
<dbReference type="Proteomes" id="UP000001861">
    <property type="component" value="Unassembled WGS sequence"/>
</dbReference>
<dbReference type="KEGG" id="cci:CC1G_15095"/>
<evidence type="ECO:0000313" key="1">
    <source>
        <dbReference type="EMBL" id="EFI27267.1"/>
    </source>
</evidence>
<organism evidence="1 2">
    <name type="scientific">Coprinopsis cinerea (strain Okayama-7 / 130 / ATCC MYA-4618 / FGSC 9003)</name>
    <name type="common">Inky cap fungus</name>
    <name type="synonym">Hormographiella aspergillata</name>
    <dbReference type="NCBI Taxonomy" id="240176"/>
    <lineage>
        <taxon>Eukaryota</taxon>
        <taxon>Fungi</taxon>
        <taxon>Dikarya</taxon>
        <taxon>Basidiomycota</taxon>
        <taxon>Agaricomycotina</taxon>
        <taxon>Agaricomycetes</taxon>
        <taxon>Agaricomycetidae</taxon>
        <taxon>Agaricales</taxon>
        <taxon>Agaricineae</taxon>
        <taxon>Psathyrellaceae</taxon>
        <taxon>Coprinopsis</taxon>
    </lineage>
</organism>
<dbReference type="AlphaFoldDB" id="D6RPG2"/>
<dbReference type="VEuPathDB" id="FungiDB:CC1G_15095"/>
<dbReference type="HOGENOM" id="CLU_2096764_0_0_1"/>
<sequence length="116" mass="13257">MNAWVWRDTRSGTFRSADFRRNGGLGGRENEKNLKIGMQKPRAAVRGKNSREEVSIIRTHAHMYVWGLVRANVPPSRIHECVSEFSGHGEGKAMIWKIVAILKRMKRGMIAIEWAI</sequence>
<gene>
    <name evidence="1" type="ORF">CC1G_15095</name>
</gene>
<evidence type="ECO:0000313" key="2">
    <source>
        <dbReference type="Proteomes" id="UP000001861"/>
    </source>
</evidence>